<comment type="catalytic activity">
    <reaction evidence="1">
        <text>1,2-dihydroxy-5-(methylsulfanyl)pent-1-en-3-one + O2 = 4-methylsulfanyl-2-oxobutanoate + formate + 2 H(+)</text>
        <dbReference type="Rhea" id="RHEA:24504"/>
        <dbReference type="ChEBI" id="CHEBI:15378"/>
        <dbReference type="ChEBI" id="CHEBI:15379"/>
        <dbReference type="ChEBI" id="CHEBI:15740"/>
        <dbReference type="ChEBI" id="CHEBI:16723"/>
        <dbReference type="ChEBI" id="CHEBI:49252"/>
        <dbReference type="EC" id="1.13.11.54"/>
    </reaction>
</comment>
<dbReference type="VEuPathDB" id="VectorBase:HLOH_046731"/>
<dbReference type="EC" id="1.13.11.54" evidence="10"/>
<organism evidence="11 12">
    <name type="scientific">Haemaphysalis longicornis</name>
    <name type="common">Bush tick</name>
    <dbReference type="NCBI Taxonomy" id="44386"/>
    <lineage>
        <taxon>Eukaryota</taxon>
        <taxon>Metazoa</taxon>
        <taxon>Ecdysozoa</taxon>
        <taxon>Arthropoda</taxon>
        <taxon>Chelicerata</taxon>
        <taxon>Arachnida</taxon>
        <taxon>Acari</taxon>
        <taxon>Parasitiformes</taxon>
        <taxon>Ixodida</taxon>
        <taxon>Ixodoidea</taxon>
        <taxon>Ixodidae</taxon>
        <taxon>Haemaphysalinae</taxon>
        <taxon>Haemaphysalis</taxon>
    </lineage>
</organism>
<dbReference type="GO" id="GO:0010309">
    <property type="term" value="F:acireductone dioxygenase [iron(II)-requiring] activity"/>
    <property type="evidence" value="ECO:0007669"/>
    <property type="project" value="UniProtKB-EC"/>
</dbReference>
<dbReference type="EMBL" id="JABSTR010000005">
    <property type="protein sequence ID" value="KAH9370002.1"/>
    <property type="molecule type" value="Genomic_DNA"/>
</dbReference>
<dbReference type="SUPFAM" id="SSF51182">
    <property type="entry name" value="RmlC-like cupins"/>
    <property type="match status" value="2"/>
</dbReference>
<dbReference type="AlphaFoldDB" id="A0A9J6G3B4"/>
<comment type="caution">
    <text evidence="11">The sequence shown here is derived from an EMBL/GenBank/DDBJ whole genome shotgun (WGS) entry which is preliminary data.</text>
</comment>
<comment type="cofactor">
    <cofactor evidence="2">
        <name>Fe(2+)</name>
        <dbReference type="ChEBI" id="CHEBI:29033"/>
    </cofactor>
</comment>
<keyword evidence="3" id="KW-0533">Nickel</keyword>
<evidence type="ECO:0000256" key="7">
    <source>
        <dbReference type="ARBA" id="ARBA00023002"/>
    </source>
</evidence>
<proteinExistence type="predicted"/>
<dbReference type="GO" id="GO:0009086">
    <property type="term" value="P:methionine biosynthetic process"/>
    <property type="evidence" value="ECO:0007669"/>
    <property type="project" value="UniProtKB-KW"/>
</dbReference>
<dbReference type="Gene3D" id="2.60.120.10">
    <property type="entry name" value="Jelly Rolls"/>
    <property type="match status" value="2"/>
</dbReference>
<dbReference type="GO" id="GO:0046872">
    <property type="term" value="F:metal ion binding"/>
    <property type="evidence" value="ECO:0007669"/>
    <property type="project" value="UniProtKB-KW"/>
</dbReference>
<evidence type="ECO:0000256" key="6">
    <source>
        <dbReference type="ARBA" id="ARBA00022964"/>
    </source>
</evidence>
<dbReference type="CDD" id="cd02232">
    <property type="entry name" value="cupin_ARD"/>
    <property type="match status" value="1"/>
</dbReference>
<evidence type="ECO:0000256" key="1">
    <source>
        <dbReference type="ARBA" id="ARBA00000428"/>
    </source>
</evidence>
<protein>
    <recommendedName>
        <fullName evidence="10">acireductone dioxygenase (Fe(2+)-requiring)</fullName>
        <ecNumber evidence="10">1.13.11.54</ecNumber>
    </recommendedName>
</protein>
<evidence type="ECO:0000256" key="4">
    <source>
        <dbReference type="ARBA" id="ARBA00022605"/>
    </source>
</evidence>
<dbReference type="Proteomes" id="UP000821853">
    <property type="component" value="Chromosome 3"/>
</dbReference>
<reference evidence="11 12" key="1">
    <citation type="journal article" date="2020" name="Cell">
        <title>Large-Scale Comparative Analyses of Tick Genomes Elucidate Their Genetic Diversity and Vector Capacities.</title>
        <authorList>
            <consortium name="Tick Genome and Microbiome Consortium (TIGMIC)"/>
            <person name="Jia N."/>
            <person name="Wang J."/>
            <person name="Shi W."/>
            <person name="Du L."/>
            <person name="Sun Y."/>
            <person name="Zhan W."/>
            <person name="Jiang J.F."/>
            <person name="Wang Q."/>
            <person name="Zhang B."/>
            <person name="Ji P."/>
            <person name="Bell-Sakyi L."/>
            <person name="Cui X.M."/>
            <person name="Yuan T.T."/>
            <person name="Jiang B.G."/>
            <person name="Yang W.F."/>
            <person name="Lam T.T."/>
            <person name="Chang Q.C."/>
            <person name="Ding S.J."/>
            <person name="Wang X.J."/>
            <person name="Zhu J.G."/>
            <person name="Ruan X.D."/>
            <person name="Zhao L."/>
            <person name="Wei J.T."/>
            <person name="Ye R.Z."/>
            <person name="Que T.C."/>
            <person name="Du C.H."/>
            <person name="Zhou Y.H."/>
            <person name="Cheng J.X."/>
            <person name="Dai P.F."/>
            <person name="Guo W.B."/>
            <person name="Han X.H."/>
            <person name="Huang E.J."/>
            <person name="Li L.F."/>
            <person name="Wei W."/>
            <person name="Gao Y.C."/>
            <person name="Liu J.Z."/>
            <person name="Shao H.Z."/>
            <person name="Wang X."/>
            <person name="Wang C.C."/>
            <person name="Yang T.C."/>
            <person name="Huo Q.B."/>
            <person name="Li W."/>
            <person name="Chen H.Y."/>
            <person name="Chen S.E."/>
            <person name="Zhou L.G."/>
            <person name="Ni X.B."/>
            <person name="Tian J.H."/>
            <person name="Sheng Y."/>
            <person name="Liu T."/>
            <person name="Pan Y.S."/>
            <person name="Xia L.Y."/>
            <person name="Li J."/>
            <person name="Zhao F."/>
            <person name="Cao W.C."/>
        </authorList>
    </citation>
    <scope>NUCLEOTIDE SEQUENCE [LARGE SCALE GENOMIC DNA]</scope>
    <source>
        <strain evidence="11">HaeL-2018</strain>
    </source>
</reference>
<dbReference type="InterPro" id="IPR014710">
    <property type="entry name" value="RmlC-like_jellyroll"/>
</dbReference>
<evidence type="ECO:0000256" key="9">
    <source>
        <dbReference type="ARBA" id="ARBA00023167"/>
    </source>
</evidence>
<keyword evidence="4" id="KW-0028">Amino-acid biosynthesis</keyword>
<keyword evidence="9" id="KW-0486">Methionine biosynthesis</keyword>
<evidence type="ECO:0000256" key="8">
    <source>
        <dbReference type="ARBA" id="ARBA00023004"/>
    </source>
</evidence>
<keyword evidence="6" id="KW-0223">Dioxygenase</keyword>
<dbReference type="PANTHER" id="PTHR23418">
    <property type="entry name" value="ACIREDUCTONE DIOXYGENASE"/>
    <property type="match status" value="1"/>
</dbReference>
<dbReference type="Pfam" id="PF03079">
    <property type="entry name" value="ARD"/>
    <property type="match status" value="2"/>
</dbReference>
<name>A0A9J6G3B4_HAELO</name>
<evidence type="ECO:0000313" key="12">
    <source>
        <dbReference type="Proteomes" id="UP000821853"/>
    </source>
</evidence>
<evidence type="ECO:0000313" key="11">
    <source>
        <dbReference type="EMBL" id="KAH9370002.1"/>
    </source>
</evidence>
<keyword evidence="12" id="KW-1185">Reference proteome</keyword>
<dbReference type="OrthoDB" id="1867259at2759"/>
<dbReference type="InterPro" id="IPR004313">
    <property type="entry name" value="ARD"/>
</dbReference>
<dbReference type="InterPro" id="IPR011051">
    <property type="entry name" value="RmlC_Cupin_sf"/>
</dbReference>
<evidence type="ECO:0000256" key="10">
    <source>
        <dbReference type="ARBA" id="ARBA00039005"/>
    </source>
</evidence>
<keyword evidence="8" id="KW-0408">Iron</keyword>
<sequence>MGLPKTRNNLTAWYVNEPDKVMDARGIQRIMGDGVTFYEAPSVEDGAAMLERIRRERKIRFEDRLYISPHRDDYTSTTRLIGREHKHPDGEVRYFESGTGYLDVRDPSDRWLRLQVKPGNLVVLPPNIYHRFYPASQKHAPVSVFPSLNSIPWLECRLARERGPALFGVLEGNRADASRADCWPAAAVEALIRRNDWPLPKASRFRGKQTGCERATAVSTMRAWYLERPNETLSAEQLDQCLGVKTYRARSSEDGLARLASLKEEKCCQGEDMLFINPCNSEHQNMLTKFWREHRHPDEEIRYFEEGVGYFDVRDNSDAWVRVELEPLDLFILPPNTYHRFQPRTPEVGALVHIPFSVQEPSQLNSFFSSDLIATSWLSCNRA</sequence>
<keyword evidence="5" id="KW-0479">Metal-binding</keyword>
<evidence type="ECO:0000256" key="2">
    <source>
        <dbReference type="ARBA" id="ARBA00001954"/>
    </source>
</evidence>
<evidence type="ECO:0000256" key="3">
    <source>
        <dbReference type="ARBA" id="ARBA00022596"/>
    </source>
</evidence>
<gene>
    <name evidence="11" type="ORF">HPB48_001879</name>
</gene>
<dbReference type="PANTHER" id="PTHR23418:SF0">
    <property type="entry name" value="ACIREDUCTONE DIOXYGENASE"/>
    <property type="match status" value="1"/>
</dbReference>
<evidence type="ECO:0000256" key="5">
    <source>
        <dbReference type="ARBA" id="ARBA00022723"/>
    </source>
</evidence>
<keyword evidence="7" id="KW-0560">Oxidoreductase</keyword>
<accession>A0A9J6G3B4</accession>